<dbReference type="Gene3D" id="1.20.140.10">
    <property type="entry name" value="Butyryl-CoA Dehydrogenase, subunit A, domain 3"/>
    <property type="match status" value="2"/>
</dbReference>
<dbReference type="Proteomes" id="UP000753961">
    <property type="component" value="Unassembled WGS sequence"/>
</dbReference>
<evidence type="ECO:0000256" key="4">
    <source>
        <dbReference type="ARBA" id="ARBA00022827"/>
    </source>
</evidence>
<dbReference type="InterPro" id="IPR049426">
    <property type="entry name" value="Acyl-CoA-dh-like_C"/>
</dbReference>
<feature type="domain" description="Acyl-CoA dehydrogenase/oxidase C-terminal" evidence="6">
    <location>
        <begin position="254"/>
        <end position="416"/>
    </location>
</feature>
<dbReference type="Gene3D" id="1.10.540.10">
    <property type="entry name" value="Acyl-CoA dehydrogenase/oxidase, N-terminal domain"/>
    <property type="match status" value="1"/>
</dbReference>
<evidence type="ECO:0000256" key="2">
    <source>
        <dbReference type="ARBA" id="ARBA00009347"/>
    </source>
</evidence>
<dbReference type="Pfam" id="PF00441">
    <property type="entry name" value="Acyl-CoA_dh_1"/>
    <property type="match status" value="1"/>
</dbReference>
<dbReference type="RefSeq" id="WP_222578642.1">
    <property type="nucleotide sequence ID" value="NZ_JAHVHU010000004.1"/>
</dbReference>
<dbReference type="FunFam" id="1.20.140.10:FF:000019">
    <property type="entry name" value="Acyl-CoA dehydrogenase"/>
    <property type="match status" value="1"/>
</dbReference>
<dbReference type="InterPro" id="IPR006091">
    <property type="entry name" value="Acyl-CoA_Oxase/DH_mid-dom"/>
</dbReference>
<dbReference type="PANTHER" id="PTHR43884">
    <property type="entry name" value="ACYL-COA DEHYDROGENASE"/>
    <property type="match status" value="1"/>
</dbReference>
<dbReference type="GO" id="GO:0003995">
    <property type="term" value="F:acyl-CoA dehydrogenase activity"/>
    <property type="evidence" value="ECO:0007669"/>
    <property type="project" value="InterPro"/>
</dbReference>
<evidence type="ECO:0000256" key="3">
    <source>
        <dbReference type="ARBA" id="ARBA00022630"/>
    </source>
</evidence>
<evidence type="ECO:0000256" key="1">
    <source>
        <dbReference type="ARBA" id="ARBA00001974"/>
    </source>
</evidence>
<evidence type="ECO:0000259" key="7">
    <source>
        <dbReference type="Pfam" id="PF02770"/>
    </source>
</evidence>
<dbReference type="InterPro" id="IPR013786">
    <property type="entry name" value="AcylCoA_DH/ox_N"/>
</dbReference>
<dbReference type="InterPro" id="IPR009100">
    <property type="entry name" value="AcylCoA_DH/oxidase_NM_dom_sf"/>
</dbReference>
<dbReference type="InterPro" id="IPR046373">
    <property type="entry name" value="Acyl-CoA_Oxase/DH_mid-dom_sf"/>
</dbReference>
<dbReference type="Pfam" id="PF02771">
    <property type="entry name" value="Acyl-CoA_dh_N"/>
    <property type="match status" value="1"/>
</dbReference>
<dbReference type="PROSITE" id="PS00072">
    <property type="entry name" value="ACYL_COA_DH_1"/>
    <property type="match status" value="1"/>
</dbReference>
<dbReference type="InterPro" id="IPR009075">
    <property type="entry name" value="AcylCo_DH/oxidase_C"/>
</dbReference>
<dbReference type="InterPro" id="IPR006089">
    <property type="entry name" value="Acyl-CoA_DH_CS"/>
</dbReference>
<name>A0A953LBW6_9BACT</name>
<accession>A0A953LBW6</accession>
<comment type="similarity">
    <text evidence="2 5">Belongs to the acyl-CoA dehydrogenase family.</text>
</comment>
<comment type="caution">
    <text evidence="10">The sequence shown here is derived from an EMBL/GenBank/DDBJ whole genome shotgun (WGS) entry which is preliminary data.</text>
</comment>
<evidence type="ECO:0000256" key="5">
    <source>
        <dbReference type="RuleBase" id="RU362125"/>
    </source>
</evidence>
<feature type="domain" description="Acyl-CoA oxidase/dehydrogenase middle" evidence="7">
    <location>
        <begin position="149"/>
        <end position="242"/>
    </location>
</feature>
<dbReference type="AlphaFoldDB" id="A0A953LBW6"/>
<evidence type="ECO:0000259" key="6">
    <source>
        <dbReference type="Pfam" id="PF00441"/>
    </source>
</evidence>
<dbReference type="Pfam" id="PF02770">
    <property type="entry name" value="Acyl-CoA_dh_M"/>
    <property type="match status" value="1"/>
</dbReference>
<dbReference type="InterPro" id="IPR037069">
    <property type="entry name" value="AcylCoA_DH/ox_N_sf"/>
</dbReference>
<keyword evidence="11" id="KW-1185">Reference proteome</keyword>
<keyword evidence="5" id="KW-0560">Oxidoreductase</keyword>
<proteinExistence type="inferred from homology"/>
<gene>
    <name evidence="10" type="ORF">KUV50_03155</name>
</gene>
<dbReference type="SUPFAM" id="SSF47203">
    <property type="entry name" value="Acyl-CoA dehydrogenase C-terminal domain-like"/>
    <property type="match status" value="1"/>
</dbReference>
<evidence type="ECO:0000313" key="11">
    <source>
        <dbReference type="Proteomes" id="UP000753961"/>
    </source>
</evidence>
<keyword evidence="4 5" id="KW-0274">FAD</keyword>
<dbReference type="PROSITE" id="PS00073">
    <property type="entry name" value="ACYL_COA_DH_2"/>
    <property type="match status" value="1"/>
</dbReference>
<dbReference type="InterPro" id="IPR036250">
    <property type="entry name" value="AcylCo_DH-like_C"/>
</dbReference>
<dbReference type="FunFam" id="2.40.110.10:FF:000006">
    <property type="entry name" value="very long-chain specific acyl-CoA dehydrogenase, mitochondrial"/>
    <property type="match status" value="1"/>
</dbReference>
<comment type="cofactor">
    <cofactor evidence="1 5">
        <name>FAD</name>
        <dbReference type="ChEBI" id="CHEBI:57692"/>
    </cofactor>
</comment>
<feature type="domain" description="Acyl-CoA dehydrogenase-like C-terminal" evidence="9">
    <location>
        <begin position="466"/>
        <end position="570"/>
    </location>
</feature>
<keyword evidence="3 5" id="KW-0285">Flavoprotein</keyword>
<sequence>METVQNSVRIIKGGEFVIAQEESESIFFPEDATEDQKMIMESLSDFIDSEIKPKLPAIEKGEFSNTVSIIEKMGEMGFLGIHMPEEYGGMQMGTNTDIIVNELLGPLHSFNVSYSVQTGIGMLPFLFFGTESQKEKYLTKIISGDLKPAYCLTEPTSGSDALSAKAVAVLDETGENYILNGQKMWISNSGFADILIVFAKIDGEKFTAFIVDAHAEGVSLGEEEDKMGIHGSSTRMVFLEDVRVPVEDVLGDIGRGHIIAFNVLNIGRLKLGVLCISGSKTLIDYSVQYATDRIQFNVPISSFGAIKKKIAEQCIRTFAGESTLYRTSSSLEHKSKQLMESGSTYAEAKLKAAEEYAIECAILKVAGSEIIDYVADEAVQIYGGMGFSEETPVSRAYRDARINRIFEGTNEINRLLSINMLLRKSGKGEYDLTGPAWEVQKELTSFASPGKKNGYLAEESKSIQDFKKLFLMVSGGAVKKQMDGELNLEKEQQLILNTADILIDIYMAESFYLRVLEIKKKKIRHLEIYEAMLRVFMHDVNHRIMKNAIDAVTGYTSGDLLKTYTMGIKRFTSYPIQNVSKLRTTIADLAIAENKYPFRMN</sequence>
<evidence type="ECO:0000259" key="9">
    <source>
        <dbReference type="Pfam" id="PF21263"/>
    </source>
</evidence>
<organism evidence="10 11">
    <name type="scientific">Membranihabitans marinus</name>
    <dbReference type="NCBI Taxonomy" id="1227546"/>
    <lineage>
        <taxon>Bacteria</taxon>
        <taxon>Pseudomonadati</taxon>
        <taxon>Bacteroidota</taxon>
        <taxon>Saprospiria</taxon>
        <taxon>Saprospirales</taxon>
        <taxon>Saprospiraceae</taxon>
        <taxon>Membranihabitans</taxon>
    </lineage>
</organism>
<dbReference type="GO" id="GO:0050660">
    <property type="term" value="F:flavin adenine dinucleotide binding"/>
    <property type="evidence" value="ECO:0007669"/>
    <property type="project" value="InterPro"/>
</dbReference>
<dbReference type="SUPFAM" id="SSF56645">
    <property type="entry name" value="Acyl-CoA dehydrogenase NM domain-like"/>
    <property type="match status" value="1"/>
</dbReference>
<dbReference type="Gene3D" id="2.40.110.10">
    <property type="entry name" value="Butyryl-CoA Dehydrogenase, subunit A, domain 2"/>
    <property type="match status" value="1"/>
</dbReference>
<evidence type="ECO:0000259" key="8">
    <source>
        <dbReference type="Pfam" id="PF02771"/>
    </source>
</evidence>
<dbReference type="EMBL" id="JAHVHU010000004">
    <property type="protein sequence ID" value="MBY5957119.1"/>
    <property type="molecule type" value="Genomic_DNA"/>
</dbReference>
<dbReference type="Pfam" id="PF21263">
    <property type="entry name" value="Acyl-CoA-dh_C"/>
    <property type="match status" value="1"/>
</dbReference>
<evidence type="ECO:0000313" key="10">
    <source>
        <dbReference type="EMBL" id="MBY5957119.1"/>
    </source>
</evidence>
<reference evidence="10" key="1">
    <citation type="submission" date="2021-06" db="EMBL/GenBank/DDBJ databases">
        <title>44 bacteria genomes isolated from Dapeng, Shenzhen.</title>
        <authorList>
            <person name="Zheng W."/>
            <person name="Yu S."/>
            <person name="Huang Y."/>
        </authorList>
    </citation>
    <scope>NUCLEOTIDE SEQUENCE</scope>
    <source>
        <strain evidence="10">DP5N28-2</strain>
    </source>
</reference>
<dbReference type="PANTHER" id="PTHR43884:SF12">
    <property type="entry name" value="ISOVALERYL-COA DEHYDROGENASE, MITOCHONDRIAL-RELATED"/>
    <property type="match status" value="1"/>
</dbReference>
<protein>
    <submittedName>
        <fullName evidence="10">Acyl-CoA dehydrogenase family protein</fullName>
    </submittedName>
</protein>
<feature type="domain" description="Acyl-CoA dehydrogenase/oxidase N-terminal" evidence="8">
    <location>
        <begin position="33"/>
        <end position="145"/>
    </location>
</feature>